<dbReference type="AlphaFoldDB" id="A0A151R4C5"/>
<evidence type="ECO:0000313" key="1">
    <source>
        <dbReference type="EMBL" id="KYP37342.1"/>
    </source>
</evidence>
<organism evidence="1 2">
    <name type="scientific">Cajanus cajan</name>
    <name type="common">Pigeon pea</name>
    <name type="synonym">Cajanus indicus</name>
    <dbReference type="NCBI Taxonomy" id="3821"/>
    <lineage>
        <taxon>Eukaryota</taxon>
        <taxon>Viridiplantae</taxon>
        <taxon>Streptophyta</taxon>
        <taxon>Embryophyta</taxon>
        <taxon>Tracheophyta</taxon>
        <taxon>Spermatophyta</taxon>
        <taxon>Magnoliopsida</taxon>
        <taxon>eudicotyledons</taxon>
        <taxon>Gunneridae</taxon>
        <taxon>Pentapetalae</taxon>
        <taxon>rosids</taxon>
        <taxon>fabids</taxon>
        <taxon>Fabales</taxon>
        <taxon>Fabaceae</taxon>
        <taxon>Papilionoideae</taxon>
        <taxon>50 kb inversion clade</taxon>
        <taxon>NPAAA clade</taxon>
        <taxon>indigoferoid/millettioid clade</taxon>
        <taxon>Phaseoleae</taxon>
        <taxon>Cajanus</taxon>
    </lineage>
</organism>
<sequence length="168" mass="19240">MFKPCCAFNDCELLIQIDATHLYDMYRSTLLIATTQDGNSNDFPLAFTMVEGETLNFLAHLYLHVSNRQGICLIFDRHCSIQFVIDNETLGVNSDENWILVPDPTSVRGNGHPKSTKIRNKMDLDESHNQNKNVADAYKKDIVDTLVHYNLIVQMNDVIFINKNYNIV</sequence>
<dbReference type="EMBL" id="KQ484115">
    <property type="protein sequence ID" value="KYP37342.1"/>
    <property type="molecule type" value="Genomic_DNA"/>
</dbReference>
<reference evidence="1" key="1">
    <citation type="journal article" date="2012" name="Nat. Biotechnol.">
        <title>Draft genome sequence of pigeonpea (Cajanus cajan), an orphan legume crop of resource-poor farmers.</title>
        <authorList>
            <person name="Varshney R.K."/>
            <person name="Chen W."/>
            <person name="Li Y."/>
            <person name="Bharti A.K."/>
            <person name="Saxena R.K."/>
            <person name="Schlueter J.A."/>
            <person name="Donoghue M.T."/>
            <person name="Azam S."/>
            <person name="Fan G."/>
            <person name="Whaley A.M."/>
            <person name="Farmer A.D."/>
            <person name="Sheridan J."/>
            <person name="Iwata A."/>
            <person name="Tuteja R."/>
            <person name="Penmetsa R.V."/>
            <person name="Wu W."/>
            <person name="Upadhyaya H.D."/>
            <person name="Yang S.P."/>
            <person name="Shah T."/>
            <person name="Saxena K.B."/>
            <person name="Michael T."/>
            <person name="McCombie W.R."/>
            <person name="Yang B."/>
            <person name="Zhang G."/>
            <person name="Yang H."/>
            <person name="Wang J."/>
            <person name="Spillane C."/>
            <person name="Cook D.R."/>
            <person name="May G.D."/>
            <person name="Xu X."/>
            <person name="Jackson S.A."/>
        </authorList>
    </citation>
    <scope>NUCLEOTIDE SEQUENCE [LARGE SCALE GENOMIC DNA]</scope>
</reference>
<dbReference type="Proteomes" id="UP000075243">
    <property type="component" value="Unassembled WGS sequence"/>
</dbReference>
<accession>A0A151R4C5</accession>
<name>A0A151R4C5_CAJCA</name>
<protein>
    <recommendedName>
        <fullName evidence="3">MULE transposase domain-containing protein</fullName>
    </recommendedName>
</protein>
<proteinExistence type="predicted"/>
<keyword evidence="2" id="KW-1185">Reference proteome</keyword>
<gene>
    <name evidence="1" type="ORF">KK1_041460</name>
</gene>
<evidence type="ECO:0000313" key="2">
    <source>
        <dbReference type="Proteomes" id="UP000075243"/>
    </source>
</evidence>
<evidence type="ECO:0008006" key="3">
    <source>
        <dbReference type="Google" id="ProtNLM"/>
    </source>
</evidence>
<dbReference type="Gramene" id="C.cajan_39873.t">
    <property type="protein sequence ID" value="C.cajan_39873.t"/>
    <property type="gene ID" value="C.cajan_39873"/>
</dbReference>